<dbReference type="PANTHER" id="PTHR35789:SF1">
    <property type="entry name" value="SPORE GERMINATION PROTEIN B3"/>
    <property type="match status" value="1"/>
</dbReference>
<dbReference type="Pfam" id="PF25198">
    <property type="entry name" value="Spore_GerAC_N"/>
    <property type="match status" value="1"/>
</dbReference>
<dbReference type="InterPro" id="IPR008844">
    <property type="entry name" value="Spore_GerAC-like"/>
</dbReference>
<evidence type="ECO:0000256" key="3">
    <source>
        <dbReference type="ARBA" id="ARBA00022544"/>
    </source>
</evidence>
<comment type="similarity">
    <text evidence="2">Belongs to the GerABKC lipoprotein family.</text>
</comment>
<evidence type="ECO:0000256" key="7">
    <source>
        <dbReference type="ARBA" id="ARBA00023288"/>
    </source>
</evidence>
<evidence type="ECO:0000259" key="9">
    <source>
        <dbReference type="Pfam" id="PF05504"/>
    </source>
</evidence>
<dbReference type="Gene3D" id="3.30.300.210">
    <property type="entry name" value="Nutrient germinant receptor protein C, domain 3"/>
    <property type="match status" value="1"/>
</dbReference>
<evidence type="ECO:0000256" key="2">
    <source>
        <dbReference type="ARBA" id="ARBA00007886"/>
    </source>
</evidence>
<dbReference type="EMBL" id="JAGYPM010000001">
    <property type="protein sequence ID" value="MBS4188954.1"/>
    <property type="molecule type" value="Genomic_DNA"/>
</dbReference>
<dbReference type="InterPro" id="IPR046953">
    <property type="entry name" value="Spore_GerAC-like_C"/>
</dbReference>
<protein>
    <submittedName>
        <fullName evidence="11">Ger(X)C family spore germination protein</fullName>
    </submittedName>
</protein>
<keyword evidence="8" id="KW-1133">Transmembrane helix</keyword>
<dbReference type="Proteomes" id="UP000681027">
    <property type="component" value="Unassembled WGS sequence"/>
</dbReference>
<dbReference type="RefSeq" id="WP_213100447.1">
    <property type="nucleotide sequence ID" value="NZ_JAGYPM010000001.1"/>
</dbReference>
<name>A0ABS5NND0_9BACI</name>
<feature type="transmembrane region" description="Helical" evidence="8">
    <location>
        <begin position="12"/>
        <end position="32"/>
    </location>
</feature>
<keyword evidence="3" id="KW-0309">Germination</keyword>
<evidence type="ECO:0000256" key="6">
    <source>
        <dbReference type="ARBA" id="ARBA00023139"/>
    </source>
</evidence>
<gene>
    <name evidence="11" type="ORF">KHA94_01820</name>
</gene>
<feature type="domain" description="Spore germination protein N-terminal" evidence="10">
    <location>
        <begin position="30"/>
        <end position="206"/>
    </location>
</feature>
<keyword evidence="6" id="KW-0564">Palmitate</keyword>
<dbReference type="Pfam" id="PF05504">
    <property type="entry name" value="Spore_GerAC"/>
    <property type="match status" value="1"/>
</dbReference>
<feature type="domain" description="Spore germination GerAC-like C-terminal" evidence="9">
    <location>
        <begin position="224"/>
        <end position="388"/>
    </location>
</feature>
<evidence type="ECO:0000256" key="8">
    <source>
        <dbReference type="SAM" id="Phobius"/>
    </source>
</evidence>
<proteinExistence type="inferred from homology"/>
<evidence type="ECO:0000256" key="4">
    <source>
        <dbReference type="ARBA" id="ARBA00022729"/>
    </source>
</evidence>
<comment type="subcellular location">
    <subcellularLocation>
        <location evidence="1">Membrane</location>
        <topology evidence="1">Lipid-anchor</topology>
    </subcellularLocation>
</comment>
<dbReference type="Gene3D" id="6.20.190.10">
    <property type="entry name" value="Nutrient germinant receptor protein C, domain 1"/>
    <property type="match status" value="1"/>
</dbReference>
<keyword evidence="12" id="KW-1185">Reference proteome</keyword>
<keyword evidence="8" id="KW-0812">Transmembrane</keyword>
<comment type="caution">
    <text evidence="11">The sequence shown here is derived from an EMBL/GenBank/DDBJ whole genome shotgun (WGS) entry which is preliminary data.</text>
</comment>
<dbReference type="InterPro" id="IPR038501">
    <property type="entry name" value="Spore_GerAC_C_sf"/>
</dbReference>
<reference evidence="11 12" key="1">
    <citation type="submission" date="2021-05" db="EMBL/GenBank/DDBJ databases">
        <title>Novel Bacillus species.</title>
        <authorList>
            <person name="Liu G."/>
        </authorList>
    </citation>
    <scope>NUCLEOTIDE SEQUENCE [LARGE SCALE GENOMIC DNA]</scope>
    <source>
        <strain evidence="11 12">FJAT-49705</strain>
    </source>
</reference>
<keyword evidence="4" id="KW-0732">Signal</keyword>
<dbReference type="NCBIfam" id="TIGR02887">
    <property type="entry name" value="spore_ger_x_C"/>
    <property type="match status" value="1"/>
</dbReference>
<dbReference type="InterPro" id="IPR057336">
    <property type="entry name" value="GerAC_N"/>
</dbReference>
<accession>A0ABS5NND0</accession>
<dbReference type="PROSITE" id="PS51257">
    <property type="entry name" value="PROKAR_LIPOPROTEIN"/>
    <property type="match status" value="1"/>
</dbReference>
<keyword evidence="7" id="KW-0449">Lipoprotein</keyword>
<evidence type="ECO:0000256" key="5">
    <source>
        <dbReference type="ARBA" id="ARBA00023136"/>
    </source>
</evidence>
<sequence length="403" mass="46220">MPKRRSHFIKKFLIFISFIGSIFLLSGCWDRWETNDIAIVTATAIDKKGDNQIELSLQIFIPKAFGMSSSPSGGAGGGAVKELTFVISQKGVNMADALSKLQAELPRKIFWGQCKVFIFGEKIAKEGIQDHLDFLLRHPQPRERAYMFVSKGKAKHILELQSRLERSSAETMRELVDLEIGLKVTLKDLNEMLTSEAQAAALPYLKTMTEKGKKKSFQFPKIFGSAVIKKDQMVGYISQRETRGILWIRDEIKSYTVTFEPEEKKGNISLNPVTAKVDLIPQINGVNWSMLVKIQTEGTVIQNNSSLDTSNLSNLKVVEKAFQDGIRKRVEFVIEKVQNELRADILGFAKEFHREYPKQWRKVENRWDEVFPKVKIKYDIKAHIRKEGYINKPMKFRIEEEKE</sequence>
<dbReference type="PANTHER" id="PTHR35789">
    <property type="entry name" value="SPORE GERMINATION PROTEIN B3"/>
    <property type="match status" value="1"/>
</dbReference>
<evidence type="ECO:0000259" key="10">
    <source>
        <dbReference type="Pfam" id="PF25198"/>
    </source>
</evidence>
<keyword evidence="5 8" id="KW-0472">Membrane</keyword>
<evidence type="ECO:0000256" key="1">
    <source>
        <dbReference type="ARBA" id="ARBA00004635"/>
    </source>
</evidence>
<evidence type="ECO:0000313" key="11">
    <source>
        <dbReference type="EMBL" id="MBS4188954.1"/>
    </source>
</evidence>
<organism evidence="11 12">
    <name type="scientific">Cytobacillus citreus</name>
    <dbReference type="NCBI Taxonomy" id="2833586"/>
    <lineage>
        <taxon>Bacteria</taxon>
        <taxon>Bacillati</taxon>
        <taxon>Bacillota</taxon>
        <taxon>Bacilli</taxon>
        <taxon>Bacillales</taxon>
        <taxon>Bacillaceae</taxon>
        <taxon>Cytobacillus</taxon>
    </lineage>
</organism>
<evidence type="ECO:0000313" key="12">
    <source>
        <dbReference type="Proteomes" id="UP000681027"/>
    </source>
</evidence>